<evidence type="ECO:0000256" key="1">
    <source>
        <dbReference type="ARBA" id="ARBA00000085"/>
    </source>
</evidence>
<evidence type="ECO:0000256" key="4">
    <source>
        <dbReference type="ARBA" id="ARBA00022553"/>
    </source>
</evidence>
<dbReference type="EC" id="2.7.13.3" evidence="3"/>
<dbReference type="SMART" id="SM00388">
    <property type="entry name" value="HisKA"/>
    <property type="match status" value="1"/>
</dbReference>
<dbReference type="Gene3D" id="3.30.565.10">
    <property type="entry name" value="Histidine kinase-like ATPase, C-terminal domain"/>
    <property type="match status" value="1"/>
</dbReference>
<dbReference type="PANTHER" id="PTHR45436">
    <property type="entry name" value="SENSOR HISTIDINE KINASE YKOH"/>
    <property type="match status" value="1"/>
</dbReference>
<dbReference type="SUPFAM" id="SSF47384">
    <property type="entry name" value="Homodimeric domain of signal transducing histidine kinase"/>
    <property type="match status" value="1"/>
</dbReference>
<dbReference type="Pfam" id="PF00512">
    <property type="entry name" value="HisKA"/>
    <property type="match status" value="1"/>
</dbReference>
<organism evidence="12 13">
    <name type="scientific">Tepidimonas alkaliphilus</name>
    <dbReference type="NCBI Taxonomy" id="2588942"/>
    <lineage>
        <taxon>Bacteria</taxon>
        <taxon>Pseudomonadati</taxon>
        <taxon>Pseudomonadota</taxon>
        <taxon>Betaproteobacteria</taxon>
        <taxon>Burkholderiales</taxon>
        <taxon>Tepidimonas</taxon>
    </lineage>
</organism>
<keyword evidence="9" id="KW-0902">Two-component regulatory system</keyword>
<keyword evidence="6" id="KW-0812">Transmembrane</keyword>
<dbReference type="InterPro" id="IPR003594">
    <property type="entry name" value="HATPase_dom"/>
</dbReference>
<evidence type="ECO:0000256" key="9">
    <source>
        <dbReference type="ARBA" id="ARBA00023012"/>
    </source>
</evidence>
<dbReference type="EMBL" id="VJNB01000003">
    <property type="protein sequence ID" value="TSE20408.1"/>
    <property type="molecule type" value="Genomic_DNA"/>
</dbReference>
<dbReference type="SUPFAM" id="SSF55874">
    <property type="entry name" value="ATPase domain of HSP90 chaperone/DNA topoisomerase II/histidine kinase"/>
    <property type="match status" value="1"/>
</dbReference>
<keyword evidence="7" id="KW-0418">Kinase</keyword>
<dbReference type="GO" id="GO:0005886">
    <property type="term" value="C:plasma membrane"/>
    <property type="evidence" value="ECO:0007669"/>
    <property type="project" value="TreeGrafter"/>
</dbReference>
<dbReference type="PROSITE" id="PS50109">
    <property type="entry name" value="HIS_KIN"/>
    <property type="match status" value="1"/>
</dbReference>
<dbReference type="InterPro" id="IPR036890">
    <property type="entry name" value="HATPase_C_sf"/>
</dbReference>
<dbReference type="Proteomes" id="UP000315736">
    <property type="component" value="Unassembled WGS sequence"/>
</dbReference>
<reference evidence="12 13" key="1">
    <citation type="submission" date="2019-07" db="EMBL/GenBank/DDBJ databases">
        <title>Tepidimonas alkaliphilus YIM 72238 draft genome.</title>
        <authorList>
            <person name="Da Costa M.S."/>
            <person name="Froufe H.J.C."/>
            <person name="Egas C."/>
            <person name="Albuquerque L."/>
        </authorList>
    </citation>
    <scope>NUCLEOTIDE SEQUENCE [LARGE SCALE GENOMIC DNA]</scope>
    <source>
        <strain evidence="12 13">YIM 72238</strain>
    </source>
</reference>
<keyword evidence="13" id="KW-1185">Reference proteome</keyword>
<feature type="domain" description="Histidine kinase" evidence="11">
    <location>
        <begin position="240"/>
        <end position="419"/>
    </location>
</feature>
<dbReference type="InterPro" id="IPR050428">
    <property type="entry name" value="TCS_sensor_his_kinase"/>
</dbReference>
<accession>A0A554W9Z4</accession>
<evidence type="ECO:0000256" key="7">
    <source>
        <dbReference type="ARBA" id="ARBA00022777"/>
    </source>
</evidence>
<dbReference type="Gene3D" id="1.10.287.130">
    <property type="match status" value="1"/>
</dbReference>
<keyword evidence="4" id="KW-0597">Phosphoprotein</keyword>
<comment type="caution">
    <text evidence="12">The sequence shown here is derived from an EMBL/GenBank/DDBJ whole genome shotgun (WGS) entry which is preliminary data.</text>
</comment>
<comment type="subcellular location">
    <subcellularLocation>
        <location evidence="2">Membrane</location>
        <topology evidence="2">Multi-pass membrane protein</topology>
    </subcellularLocation>
</comment>
<proteinExistence type="predicted"/>
<dbReference type="PANTHER" id="PTHR45436:SF15">
    <property type="entry name" value="SENSOR HISTIDINE KINASE CUSS"/>
    <property type="match status" value="1"/>
</dbReference>
<dbReference type="InterPro" id="IPR003661">
    <property type="entry name" value="HisK_dim/P_dom"/>
</dbReference>
<evidence type="ECO:0000256" key="8">
    <source>
        <dbReference type="ARBA" id="ARBA00022989"/>
    </source>
</evidence>
<evidence type="ECO:0000313" key="13">
    <source>
        <dbReference type="Proteomes" id="UP000315736"/>
    </source>
</evidence>
<dbReference type="GO" id="GO:0000155">
    <property type="term" value="F:phosphorelay sensor kinase activity"/>
    <property type="evidence" value="ECO:0007669"/>
    <property type="project" value="InterPro"/>
</dbReference>
<keyword evidence="8" id="KW-1133">Transmembrane helix</keyword>
<dbReference type="InterPro" id="IPR036097">
    <property type="entry name" value="HisK_dim/P_sf"/>
</dbReference>
<dbReference type="CDD" id="cd00082">
    <property type="entry name" value="HisKA"/>
    <property type="match status" value="1"/>
</dbReference>
<protein>
    <recommendedName>
        <fullName evidence="3">histidine kinase</fullName>
        <ecNumber evidence="3">2.7.13.3</ecNumber>
    </recommendedName>
</protein>
<evidence type="ECO:0000256" key="2">
    <source>
        <dbReference type="ARBA" id="ARBA00004141"/>
    </source>
</evidence>
<sequence>MARPERPPRLDRRLLAWVLATLLAVWVALLASAYQTAVHEAQEISDGQLVAAARLLLTAPAQGASLTVQAAALPLPAEPRYAPELHVVIWEDGQPRWDPQGWAARLPPTLAPGHHTLVLPLGGEMRTWRWFVAFYGARQVAVGLDTSRHAELGRDVAEHLVRPAVVLLPLVALLLGWAIHRGLAPLAALARALQHFDPQTAQGLPPAQRYRELQRVQQALQDLVERLRALWQRERRFTSDVAHELRSPLTALLWQARLARLQAGTPAGEAALQKVEREALRAGAILTQLLALARADAPGGEAAQPVELRALAHEVAQECAAALGGGRASPPVQGPPTVVQGRPTLLRLALRNLIDNALRHTPPQAPLLVRVGPRADGAVAIEVLDGGGNRTDGPADRGGLGLGLALVQRIAEHEGAQLERLQSLPPPWATGFALVWGATPPAPAPVQARRADNVAPSS</sequence>
<dbReference type="Pfam" id="PF02518">
    <property type="entry name" value="HATPase_c"/>
    <property type="match status" value="1"/>
</dbReference>
<dbReference type="OrthoDB" id="8790433at2"/>
<evidence type="ECO:0000256" key="3">
    <source>
        <dbReference type="ARBA" id="ARBA00012438"/>
    </source>
</evidence>
<dbReference type="SMART" id="SM00387">
    <property type="entry name" value="HATPase_c"/>
    <property type="match status" value="1"/>
</dbReference>
<evidence type="ECO:0000313" key="12">
    <source>
        <dbReference type="EMBL" id="TSE20408.1"/>
    </source>
</evidence>
<evidence type="ECO:0000259" key="11">
    <source>
        <dbReference type="PROSITE" id="PS50109"/>
    </source>
</evidence>
<comment type="catalytic activity">
    <reaction evidence="1">
        <text>ATP + protein L-histidine = ADP + protein N-phospho-L-histidine.</text>
        <dbReference type="EC" id="2.7.13.3"/>
    </reaction>
</comment>
<dbReference type="InterPro" id="IPR005467">
    <property type="entry name" value="His_kinase_dom"/>
</dbReference>
<keyword evidence="5 12" id="KW-0808">Transferase</keyword>
<gene>
    <name evidence="12" type="primary">qseC_2</name>
    <name evidence="12" type="ORF">Talka_00753</name>
</gene>
<name>A0A554W9Z4_9BURK</name>
<evidence type="ECO:0000256" key="10">
    <source>
        <dbReference type="ARBA" id="ARBA00023136"/>
    </source>
</evidence>
<dbReference type="RefSeq" id="WP_143889797.1">
    <property type="nucleotide sequence ID" value="NZ_VJNB01000003.1"/>
</dbReference>
<keyword evidence="10" id="KW-0472">Membrane</keyword>
<evidence type="ECO:0000256" key="6">
    <source>
        <dbReference type="ARBA" id="ARBA00022692"/>
    </source>
</evidence>
<evidence type="ECO:0000256" key="5">
    <source>
        <dbReference type="ARBA" id="ARBA00022679"/>
    </source>
</evidence>
<dbReference type="AlphaFoldDB" id="A0A554W9Z4"/>